<evidence type="ECO:0000259" key="2">
    <source>
        <dbReference type="Pfam" id="PF01266"/>
    </source>
</evidence>
<dbReference type="PANTHER" id="PTHR13847">
    <property type="entry name" value="SARCOSINE DEHYDROGENASE-RELATED"/>
    <property type="match status" value="1"/>
</dbReference>
<dbReference type="Gene3D" id="3.30.9.10">
    <property type="entry name" value="D-Amino Acid Oxidase, subunit A, domain 2"/>
    <property type="match status" value="1"/>
</dbReference>
<protein>
    <submittedName>
        <fullName evidence="3">FAD-binding oxidoreductase</fullName>
    </submittedName>
</protein>
<dbReference type="Pfam" id="PF01266">
    <property type="entry name" value="DAO"/>
    <property type="match status" value="1"/>
</dbReference>
<dbReference type="Gene3D" id="3.50.50.60">
    <property type="entry name" value="FAD/NAD(P)-binding domain"/>
    <property type="match status" value="1"/>
</dbReference>
<dbReference type="SUPFAM" id="SSF51905">
    <property type="entry name" value="FAD/NAD(P)-binding domain"/>
    <property type="match status" value="1"/>
</dbReference>
<evidence type="ECO:0000313" key="4">
    <source>
        <dbReference type="Proteomes" id="UP001156389"/>
    </source>
</evidence>
<dbReference type="Proteomes" id="UP001156389">
    <property type="component" value="Unassembled WGS sequence"/>
</dbReference>
<keyword evidence="1" id="KW-0560">Oxidoreductase</keyword>
<name>A0ABT2JQ21_9ACTN</name>
<organism evidence="3 4">
    <name type="scientific">Streptomyces gossypii</name>
    <dbReference type="NCBI Taxonomy" id="2883101"/>
    <lineage>
        <taxon>Bacteria</taxon>
        <taxon>Bacillati</taxon>
        <taxon>Actinomycetota</taxon>
        <taxon>Actinomycetes</taxon>
        <taxon>Kitasatosporales</taxon>
        <taxon>Streptomycetaceae</taxon>
        <taxon>Streptomyces</taxon>
    </lineage>
</organism>
<comment type="caution">
    <text evidence="3">The sequence shown here is derived from an EMBL/GenBank/DDBJ whole genome shotgun (WGS) entry which is preliminary data.</text>
</comment>
<proteinExistence type="predicted"/>
<keyword evidence="4" id="KW-1185">Reference proteome</keyword>
<reference evidence="3 4" key="1">
    <citation type="submission" date="2021-10" db="EMBL/GenBank/DDBJ databases">
        <title>Streptomyces gossypii sp. nov., isolated from soil collected from cotton field.</title>
        <authorList>
            <person name="Ge X."/>
            <person name="Chen X."/>
            <person name="Liu W."/>
        </authorList>
    </citation>
    <scope>NUCLEOTIDE SEQUENCE [LARGE SCALE GENOMIC DNA]</scope>
    <source>
        <strain evidence="3 4">N2-109</strain>
    </source>
</reference>
<accession>A0ABT2JQ21</accession>
<feature type="domain" description="FAD dependent oxidoreductase" evidence="2">
    <location>
        <begin position="17"/>
        <end position="363"/>
    </location>
</feature>
<gene>
    <name evidence="3" type="ORF">LHJ74_08600</name>
</gene>
<dbReference type="InterPro" id="IPR036188">
    <property type="entry name" value="FAD/NAD-bd_sf"/>
</dbReference>
<dbReference type="EMBL" id="JAJAGO010000003">
    <property type="protein sequence ID" value="MCT2589970.1"/>
    <property type="molecule type" value="Genomic_DNA"/>
</dbReference>
<dbReference type="InterPro" id="IPR006076">
    <property type="entry name" value="FAD-dep_OxRdtase"/>
</dbReference>
<evidence type="ECO:0000313" key="3">
    <source>
        <dbReference type="EMBL" id="MCT2589970.1"/>
    </source>
</evidence>
<evidence type="ECO:0000256" key="1">
    <source>
        <dbReference type="ARBA" id="ARBA00023002"/>
    </source>
</evidence>
<sequence length="393" mass="40314">MSGRYGTSPGTARGAADFLVVGGGIAGAAAGYFLARHGRVVLLEAERSPGLHATGRSAALFSEYFGNPTVRALTIAARGFYTAPPDGFTTAPLLTPRGVLALETPGTAAQFEAAKVSGATAPQPVVELDEERALDLCPALLPGAFGRALYKPGACDVDVDATHQGFLRGLRAAGGSVVTGARVHALRRDAGEWQVSTAVGEFAAPVVVNAAGAWADELARLARSAGVRALGLVPRRRTAALARTPDGADASSWPMVSDVADTFYAKPESGGLLLSPVDDTPEPPGDIRARDLDVATAVHRFEQVSTLRLRHVGHIWAGLRTSTPDDTPVIGTDPRAPGFCWLAGLGGYGIQTAPAAGALLAALATGNAPPPALAALVPGLTPARDHGPDREEP</sequence>
<dbReference type="PANTHER" id="PTHR13847:SF287">
    <property type="entry name" value="FAD-DEPENDENT OXIDOREDUCTASE DOMAIN-CONTAINING PROTEIN 1"/>
    <property type="match status" value="1"/>
</dbReference>
<dbReference type="RefSeq" id="WP_260217169.1">
    <property type="nucleotide sequence ID" value="NZ_JAJAGO010000003.1"/>
</dbReference>